<dbReference type="KEGG" id="ajg:KKR91_15980"/>
<dbReference type="GO" id="GO:0000976">
    <property type="term" value="F:transcription cis-regulatory region binding"/>
    <property type="evidence" value="ECO:0007669"/>
    <property type="project" value="TreeGrafter"/>
</dbReference>
<feature type="domain" description="HTH tetR-type" evidence="3">
    <location>
        <begin position="7"/>
        <end position="67"/>
    </location>
</feature>
<dbReference type="InterPro" id="IPR001647">
    <property type="entry name" value="HTH_TetR"/>
</dbReference>
<dbReference type="PANTHER" id="PTHR30055">
    <property type="entry name" value="HTH-TYPE TRANSCRIPTIONAL REGULATOR RUTR"/>
    <property type="match status" value="1"/>
</dbReference>
<reference evidence="4 5" key="1">
    <citation type="submission" date="2021-05" db="EMBL/GenBank/DDBJ databases">
        <title>Novel species in genus Arthrobacter.</title>
        <authorList>
            <person name="Zhang G."/>
        </authorList>
    </citation>
    <scope>NUCLEOTIDE SEQUENCE [LARGE SCALE GENOMIC DNA]</scope>
    <source>
        <strain evidence="5">zg-ZUI227</strain>
    </source>
</reference>
<evidence type="ECO:0000256" key="2">
    <source>
        <dbReference type="PROSITE-ProRule" id="PRU00335"/>
    </source>
</evidence>
<dbReference type="EMBL" id="CP076022">
    <property type="protein sequence ID" value="QWC09932.1"/>
    <property type="molecule type" value="Genomic_DNA"/>
</dbReference>
<proteinExistence type="predicted"/>
<evidence type="ECO:0000256" key="1">
    <source>
        <dbReference type="ARBA" id="ARBA00023125"/>
    </source>
</evidence>
<dbReference type="Gene3D" id="1.10.357.10">
    <property type="entry name" value="Tetracycline Repressor, domain 2"/>
    <property type="match status" value="1"/>
</dbReference>
<dbReference type="SUPFAM" id="SSF46689">
    <property type="entry name" value="Homeodomain-like"/>
    <property type="match status" value="1"/>
</dbReference>
<dbReference type="RefSeq" id="WP_210227357.1">
    <property type="nucleotide sequence ID" value="NZ_CP076022.1"/>
</dbReference>
<dbReference type="Pfam" id="PF00440">
    <property type="entry name" value="TetR_N"/>
    <property type="match status" value="1"/>
</dbReference>
<dbReference type="AlphaFoldDB" id="A0A975R085"/>
<dbReference type="InterPro" id="IPR009057">
    <property type="entry name" value="Homeodomain-like_sf"/>
</dbReference>
<protein>
    <submittedName>
        <fullName evidence="4">TetR/AcrR family transcriptional regulator</fullName>
    </submittedName>
</protein>
<dbReference type="PROSITE" id="PS50977">
    <property type="entry name" value="HTH_TETR_2"/>
    <property type="match status" value="1"/>
</dbReference>
<evidence type="ECO:0000313" key="5">
    <source>
        <dbReference type="Proteomes" id="UP000676885"/>
    </source>
</evidence>
<sequence length="191" mass="20491">MSVAEGRSGREQLLEAALEYFAANGVHNESLRSLAANIGTSHRMLNYHFGSREGLLAAVVDAVEQRQRLAYAALMDSVGTGLPRTATRAFWNEVVEEALAYGPLVFELAAHAMQGERHAKGLRDTLVTPWIDILAESLVQAGRDPAIAPVQARLALGVVNGLIFDLLLTGDRSGADAAHGLFMDLIGLDDD</sequence>
<keyword evidence="1 2" id="KW-0238">DNA-binding</keyword>
<evidence type="ECO:0000313" key="4">
    <source>
        <dbReference type="EMBL" id="QWC09932.1"/>
    </source>
</evidence>
<feature type="DNA-binding region" description="H-T-H motif" evidence="2">
    <location>
        <begin position="30"/>
        <end position="49"/>
    </location>
</feature>
<dbReference type="InterPro" id="IPR050109">
    <property type="entry name" value="HTH-type_TetR-like_transc_reg"/>
</dbReference>
<dbReference type="Proteomes" id="UP000676885">
    <property type="component" value="Chromosome"/>
</dbReference>
<dbReference type="GO" id="GO:0003700">
    <property type="term" value="F:DNA-binding transcription factor activity"/>
    <property type="evidence" value="ECO:0007669"/>
    <property type="project" value="TreeGrafter"/>
</dbReference>
<evidence type="ECO:0000259" key="3">
    <source>
        <dbReference type="PROSITE" id="PS50977"/>
    </source>
</evidence>
<gene>
    <name evidence="4" type="ORF">KKR91_15980</name>
</gene>
<accession>A0A975R085</accession>
<name>A0A975R085_9MICC</name>
<keyword evidence="5" id="KW-1185">Reference proteome</keyword>
<dbReference type="PANTHER" id="PTHR30055:SF146">
    <property type="entry name" value="HTH-TYPE TRANSCRIPTIONAL DUAL REGULATOR CECR"/>
    <property type="match status" value="1"/>
</dbReference>
<organism evidence="4 5">
    <name type="scientific">Arthrobacter jiangjiafuii</name>
    <dbReference type="NCBI Taxonomy" id="2817475"/>
    <lineage>
        <taxon>Bacteria</taxon>
        <taxon>Bacillati</taxon>
        <taxon>Actinomycetota</taxon>
        <taxon>Actinomycetes</taxon>
        <taxon>Micrococcales</taxon>
        <taxon>Micrococcaceae</taxon>
        <taxon>Arthrobacter</taxon>
    </lineage>
</organism>
<dbReference type="PRINTS" id="PR00455">
    <property type="entry name" value="HTHTETR"/>
</dbReference>